<dbReference type="InterPro" id="IPR010657">
    <property type="entry name" value="ImpA_N"/>
</dbReference>
<feature type="domain" description="ImpA N-terminal" evidence="2">
    <location>
        <begin position="12"/>
        <end position="133"/>
    </location>
</feature>
<feature type="region of interest" description="Disordered" evidence="1">
    <location>
        <begin position="175"/>
        <end position="195"/>
    </location>
</feature>
<protein>
    <submittedName>
        <fullName evidence="3">Type VI secretion system protein TssA</fullName>
    </submittedName>
</protein>
<organism evidence="3 4">
    <name type="scientific">Uliginosibacterium paludis</name>
    <dbReference type="NCBI Taxonomy" id="1615952"/>
    <lineage>
        <taxon>Bacteria</taxon>
        <taxon>Pseudomonadati</taxon>
        <taxon>Pseudomonadota</taxon>
        <taxon>Betaproteobacteria</taxon>
        <taxon>Rhodocyclales</taxon>
        <taxon>Zoogloeaceae</taxon>
        <taxon>Uliginosibacterium</taxon>
    </lineage>
</organism>
<feature type="region of interest" description="Disordered" evidence="1">
    <location>
        <begin position="252"/>
        <end position="290"/>
    </location>
</feature>
<evidence type="ECO:0000256" key="1">
    <source>
        <dbReference type="SAM" id="MobiDB-lite"/>
    </source>
</evidence>
<reference evidence="3 4" key="1">
    <citation type="submission" date="2024-07" db="EMBL/GenBank/DDBJ databases">
        <title>Uliginosibacterium paludis KCTC:42655.</title>
        <authorList>
            <person name="Kim M.K."/>
        </authorList>
    </citation>
    <scope>NUCLEOTIDE SEQUENCE [LARGE SCALE GENOMIC DNA]</scope>
    <source>
        <strain evidence="3 4">KCTC 42655</strain>
    </source>
</reference>
<evidence type="ECO:0000313" key="3">
    <source>
        <dbReference type="EMBL" id="MET1490633.1"/>
    </source>
</evidence>
<dbReference type="PANTHER" id="PTHR37951:SF1">
    <property type="entry name" value="TYPE VI SECRETION SYSTEM COMPONENT TSSA1"/>
    <property type="match status" value="1"/>
</dbReference>
<keyword evidence="4" id="KW-1185">Reference proteome</keyword>
<gene>
    <name evidence="3" type="primary">tssA</name>
    <name evidence="3" type="ORF">ABVT11_12420</name>
</gene>
<dbReference type="Pfam" id="PF06812">
    <property type="entry name" value="ImpA_N"/>
    <property type="match status" value="1"/>
</dbReference>
<feature type="compositionally biased region" description="Polar residues" evidence="1">
    <location>
        <begin position="255"/>
        <end position="268"/>
    </location>
</feature>
<dbReference type="PANTHER" id="PTHR37951">
    <property type="entry name" value="CYTOPLASMIC PROTEIN-RELATED"/>
    <property type="match status" value="1"/>
</dbReference>
<dbReference type="EMBL" id="JBEWLZ010000006">
    <property type="protein sequence ID" value="MET1490633.1"/>
    <property type="molecule type" value="Genomic_DNA"/>
</dbReference>
<evidence type="ECO:0000259" key="2">
    <source>
        <dbReference type="Pfam" id="PF06812"/>
    </source>
</evidence>
<comment type="caution">
    <text evidence="3">The sequence shown here is derived from an EMBL/GenBank/DDBJ whole genome shotgun (WGS) entry which is preliminary data.</text>
</comment>
<sequence>MPSLPDAIELIAPVPGPLPCGEDLSFSTEFDDIQEARREDDPGLDQGEWVTALKEADWKASAAMCQQLLKEKTKDLRLASWLTEALSKTDGVRGMARGLELVCGLSRTYWDQIHPVPEDGDQEQRIGNISWLITRCIQLTRDFPVVEHKGRRFSFGELDSARALQSLIDRNQPLPEDASERVSLQQIRDTQRSTPRSYYENLIQSSTGCLEALSSLSSEIDERLGMDGPSFTPLRSALETYAAEIERIARENGVRVSQTDEAMATSSDESPDPHSPVEASAGAGRQTGPLRTREQALQQLRDVADFFRRTEPHSPVAYLADKAASWGEMPLHVWLKAVLKEEGSLSRFEDLLGFESSSDE</sequence>
<dbReference type="NCBIfam" id="TIGR03363">
    <property type="entry name" value="VI_chp_8"/>
    <property type="match status" value="1"/>
</dbReference>
<dbReference type="Proteomes" id="UP001548590">
    <property type="component" value="Unassembled WGS sequence"/>
</dbReference>
<dbReference type="InterPro" id="IPR017740">
    <property type="entry name" value="TssA-like"/>
</dbReference>
<evidence type="ECO:0000313" key="4">
    <source>
        <dbReference type="Proteomes" id="UP001548590"/>
    </source>
</evidence>
<name>A0ABV2CRT6_9RHOO</name>
<dbReference type="RefSeq" id="WP_345927624.1">
    <property type="nucleotide sequence ID" value="NZ_JBDIVF010000004.1"/>
</dbReference>
<accession>A0ABV2CRT6</accession>
<proteinExistence type="predicted"/>
<feature type="compositionally biased region" description="Polar residues" evidence="1">
    <location>
        <begin position="182"/>
        <end position="195"/>
    </location>
</feature>